<comment type="miscellaneous">
    <text evidence="9">Carbon 2 of the heme B porphyrin ring is defined according to the Fischer nomenclature.</text>
</comment>
<keyword evidence="5 9" id="KW-1133">Transmembrane helix</keyword>
<feature type="transmembrane region" description="Helical" evidence="9">
    <location>
        <begin position="136"/>
        <end position="154"/>
    </location>
</feature>
<organism evidence="10 11">
    <name type="scientific">Flavobacterium resistens</name>
    <dbReference type="NCBI Taxonomy" id="443612"/>
    <lineage>
        <taxon>Bacteria</taxon>
        <taxon>Pseudomonadati</taxon>
        <taxon>Bacteroidota</taxon>
        <taxon>Flavobacteriia</taxon>
        <taxon>Flavobacteriales</taxon>
        <taxon>Flavobacteriaceae</taxon>
        <taxon>Flavobacterium</taxon>
    </lineage>
</organism>
<dbReference type="GO" id="GO:0008495">
    <property type="term" value="F:protoheme IX farnesyltransferase activity"/>
    <property type="evidence" value="ECO:0007669"/>
    <property type="project" value="UniProtKB-UniRule"/>
</dbReference>
<evidence type="ECO:0000256" key="7">
    <source>
        <dbReference type="ARBA" id="ARBA00023136"/>
    </source>
</evidence>
<feature type="transmembrane region" description="Helical" evidence="9">
    <location>
        <begin position="109"/>
        <end position="130"/>
    </location>
</feature>
<evidence type="ECO:0000313" key="10">
    <source>
        <dbReference type="EMBL" id="SMO60696.1"/>
    </source>
</evidence>
<comment type="similarity">
    <text evidence="9">Belongs to the UbiA prenyltransferase family. Protoheme IX farnesyltransferase subfamily.</text>
</comment>
<dbReference type="GO" id="GO:0006784">
    <property type="term" value="P:heme A biosynthetic process"/>
    <property type="evidence" value="ECO:0007669"/>
    <property type="project" value="TreeGrafter"/>
</dbReference>
<protein>
    <recommendedName>
        <fullName evidence="9">Protoheme IX farnesyltransferase</fullName>
        <ecNumber evidence="9">2.5.1.141</ecNumber>
    </recommendedName>
    <alternativeName>
        <fullName evidence="9">Heme B farnesyltransferase</fullName>
    </alternativeName>
    <alternativeName>
        <fullName evidence="9">Heme O synthase</fullName>
    </alternativeName>
</protein>
<keyword evidence="7 9" id="KW-0472">Membrane</keyword>
<dbReference type="Proteomes" id="UP000317289">
    <property type="component" value="Unassembled WGS sequence"/>
</dbReference>
<dbReference type="GO" id="GO:0048034">
    <property type="term" value="P:heme O biosynthetic process"/>
    <property type="evidence" value="ECO:0007669"/>
    <property type="project" value="UniProtKB-UniRule"/>
</dbReference>
<comment type="function">
    <text evidence="9">Converts heme B (protoheme IX) to heme O by substitution of the vinyl group on carbon 2 of heme B porphyrin ring with a hydroxyethyl farnesyl side group.</text>
</comment>
<reference evidence="10 11" key="1">
    <citation type="submission" date="2017-05" db="EMBL/GenBank/DDBJ databases">
        <authorList>
            <person name="Varghese N."/>
            <person name="Submissions S."/>
        </authorList>
    </citation>
    <scope>NUCLEOTIDE SEQUENCE [LARGE SCALE GENOMIC DNA]</scope>
    <source>
        <strain evidence="10 11">DSM 19382</strain>
    </source>
</reference>
<comment type="catalytic activity">
    <reaction evidence="8 9">
        <text>heme b + (2E,6E)-farnesyl diphosphate + H2O = Fe(II)-heme o + diphosphate</text>
        <dbReference type="Rhea" id="RHEA:28070"/>
        <dbReference type="ChEBI" id="CHEBI:15377"/>
        <dbReference type="ChEBI" id="CHEBI:33019"/>
        <dbReference type="ChEBI" id="CHEBI:60344"/>
        <dbReference type="ChEBI" id="CHEBI:60530"/>
        <dbReference type="ChEBI" id="CHEBI:175763"/>
        <dbReference type="EC" id="2.5.1.141"/>
    </reaction>
</comment>
<feature type="transmembrane region" description="Helical" evidence="9">
    <location>
        <begin position="192"/>
        <end position="211"/>
    </location>
</feature>
<evidence type="ECO:0000256" key="9">
    <source>
        <dbReference type="HAMAP-Rule" id="MF_00154"/>
    </source>
</evidence>
<accession>A0A521CMN7</accession>
<dbReference type="PANTHER" id="PTHR43448">
    <property type="entry name" value="PROTOHEME IX FARNESYLTRANSFERASE, MITOCHONDRIAL"/>
    <property type="match status" value="1"/>
</dbReference>
<dbReference type="EC" id="2.5.1.141" evidence="9"/>
<sequence length="315" mass="34989">MYICTTQKKYTNNRGLNATKNTISLKSIFLDFKEITKAGLAISVLFSSIAGYLLGVNAEHPFKWSVLLVLSIGGYCMVGASNAFNQVIEKDIDALMDRTKNRPVPSGRMSPKMALFVASLLTIVGISLLYTINAKSAMFAAISIFLYTSIYTPLKTVTSLSVFVGAFPGAIPFMLGWVAATGEFGIEAGTLFLIQFFWQFPHFWAIGWFLYEDYEKAGIFMLPTGKKDKGTALQVILYTIWLIIASLLPVLGYTGQLFISPIAAVLVFLLGLWMLFYAVKLYQLRTAKSARTLMLVSVSYISLLQIVFIVDKFLR</sequence>
<feature type="transmembrane region" description="Helical" evidence="9">
    <location>
        <begin position="161"/>
        <end position="180"/>
    </location>
</feature>
<proteinExistence type="inferred from homology"/>
<evidence type="ECO:0000313" key="11">
    <source>
        <dbReference type="Proteomes" id="UP000317289"/>
    </source>
</evidence>
<feature type="transmembrane region" description="Helical" evidence="9">
    <location>
        <begin position="257"/>
        <end position="279"/>
    </location>
</feature>
<evidence type="ECO:0000256" key="2">
    <source>
        <dbReference type="ARBA" id="ARBA00022475"/>
    </source>
</evidence>
<evidence type="ECO:0000256" key="8">
    <source>
        <dbReference type="ARBA" id="ARBA00047690"/>
    </source>
</evidence>
<dbReference type="UniPathway" id="UPA00834">
    <property type="reaction ID" value="UER00712"/>
</dbReference>
<dbReference type="PROSITE" id="PS00943">
    <property type="entry name" value="UBIA"/>
    <property type="match status" value="1"/>
</dbReference>
<dbReference type="InterPro" id="IPR006369">
    <property type="entry name" value="Protohaem_IX_farnesylTrfase"/>
</dbReference>
<comment type="pathway">
    <text evidence="9">Porphyrin-containing compound metabolism; heme O biosynthesis; heme O from protoheme: step 1/1.</text>
</comment>
<feature type="transmembrane region" description="Helical" evidence="9">
    <location>
        <begin position="35"/>
        <end position="54"/>
    </location>
</feature>
<dbReference type="GO" id="GO:0005886">
    <property type="term" value="C:plasma membrane"/>
    <property type="evidence" value="ECO:0007669"/>
    <property type="project" value="UniProtKB-SubCell"/>
</dbReference>
<evidence type="ECO:0000256" key="3">
    <source>
        <dbReference type="ARBA" id="ARBA00022679"/>
    </source>
</evidence>
<dbReference type="Gene3D" id="1.10.357.140">
    <property type="entry name" value="UbiA prenyltransferase"/>
    <property type="match status" value="1"/>
</dbReference>
<evidence type="ECO:0000256" key="1">
    <source>
        <dbReference type="ARBA" id="ARBA00004141"/>
    </source>
</evidence>
<dbReference type="PANTHER" id="PTHR43448:SF2">
    <property type="entry name" value="PROTOHEME IX FARNESYLTRANSFERASE, MITOCHONDRIAL"/>
    <property type="match status" value="1"/>
</dbReference>
<feature type="transmembrane region" description="Helical" evidence="9">
    <location>
        <begin position="291"/>
        <end position="310"/>
    </location>
</feature>
<dbReference type="InterPro" id="IPR044878">
    <property type="entry name" value="UbiA_sf"/>
</dbReference>
<keyword evidence="2 9" id="KW-1003">Cell membrane</keyword>
<keyword evidence="6 9" id="KW-0350">Heme biosynthesis</keyword>
<comment type="subcellular location">
    <subcellularLocation>
        <location evidence="9">Cell membrane</location>
        <topology evidence="9">Multi-pass membrane protein</topology>
    </subcellularLocation>
    <subcellularLocation>
        <location evidence="1">Membrane</location>
        <topology evidence="1">Multi-pass membrane protein</topology>
    </subcellularLocation>
</comment>
<dbReference type="Pfam" id="PF01040">
    <property type="entry name" value="UbiA"/>
    <property type="match status" value="1"/>
</dbReference>
<feature type="transmembrane region" description="Helical" evidence="9">
    <location>
        <begin position="232"/>
        <end position="251"/>
    </location>
</feature>
<dbReference type="CDD" id="cd13957">
    <property type="entry name" value="PT_UbiA_Cox10"/>
    <property type="match status" value="1"/>
</dbReference>
<dbReference type="EMBL" id="FXTA01000002">
    <property type="protein sequence ID" value="SMO60696.1"/>
    <property type="molecule type" value="Genomic_DNA"/>
</dbReference>
<feature type="transmembrane region" description="Helical" evidence="9">
    <location>
        <begin position="66"/>
        <end position="88"/>
    </location>
</feature>
<dbReference type="InterPro" id="IPR030470">
    <property type="entry name" value="UbiA_prenylTrfase_CS"/>
</dbReference>
<dbReference type="AlphaFoldDB" id="A0A521CMN7"/>
<keyword evidence="4 9" id="KW-0812">Transmembrane</keyword>
<dbReference type="HAMAP" id="MF_00154">
    <property type="entry name" value="CyoE_CtaB"/>
    <property type="match status" value="1"/>
</dbReference>
<evidence type="ECO:0000256" key="6">
    <source>
        <dbReference type="ARBA" id="ARBA00023133"/>
    </source>
</evidence>
<gene>
    <name evidence="9" type="primary">ctaB</name>
    <name evidence="10" type="ORF">SAMN06265349_102727</name>
</gene>
<evidence type="ECO:0000256" key="5">
    <source>
        <dbReference type="ARBA" id="ARBA00022989"/>
    </source>
</evidence>
<dbReference type="NCBIfam" id="TIGR01473">
    <property type="entry name" value="cyoE_ctaB"/>
    <property type="match status" value="1"/>
</dbReference>
<dbReference type="InterPro" id="IPR000537">
    <property type="entry name" value="UbiA_prenyltransferase"/>
</dbReference>
<keyword evidence="3 9" id="KW-0808">Transferase</keyword>
<evidence type="ECO:0000256" key="4">
    <source>
        <dbReference type="ARBA" id="ARBA00022692"/>
    </source>
</evidence>
<name>A0A521CMN7_9FLAO</name>